<evidence type="ECO:0000313" key="3">
    <source>
        <dbReference type="EMBL" id="ADW05887.1"/>
    </source>
</evidence>
<dbReference type="Gene3D" id="2.60.40.1610">
    <property type="entry name" value="Domain of unknown function DUF1254"/>
    <property type="match status" value="1"/>
</dbReference>
<dbReference type="EMBL" id="CP002475">
    <property type="protein sequence ID" value="ADW05887.1"/>
    <property type="molecule type" value="Genomic_DNA"/>
</dbReference>
<dbReference type="SUPFAM" id="SSF160935">
    <property type="entry name" value="VPA0735-like"/>
    <property type="match status" value="1"/>
</dbReference>
<name>A0A8D3WJM3_STRFA</name>
<organism evidence="3 4">
    <name type="scientific">Streptomyces pratensis (strain ATCC 33331 / IAF-45CD)</name>
    <dbReference type="NCBI Taxonomy" id="591167"/>
    <lineage>
        <taxon>Bacteria</taxon>
        <taxon>Bacillati</taxon>
        <taxon>Actinomycetota</taxon>
        <taxon>Actinomycetes</taxon>
        <taxon>Kitasatosporales</taxon>
        <taxon>Streptomycetaceae</taxon>
        <taxon>Streptomyces</taxon>
    </lineage>
</organism>
<dbReference type="Gene3D" id="2.60.120.600">
    <property type="entry name" value="Domain of unknown function DUF1214, C-terminal domain"/>
    <property type="match status" value="1"/>
</dbReference>
<accession>A0A8D3WJM3</accession>
<protein>
    <recommendedName>
        <fullName evidence="5">DUF1254 domain-containing protein</fullName>
    </recommendedName>
</protein>
<dbReference type="Pfam" id="PF06742">
    <property type="entry name" value="DUF1214"/>
    <property type="match status" value="1"/>
</dbReference>
<dbReference type="AlphaFoldDB" id="A0A8D3WJM3"/>
<dbReference type="InterPro" id="IPR010621">
    <property type="entry name" value="DUF1214"/>
</dbReference>
<evidence type="ECO:0000313" key="4">
    <source>
        <dbReference type="Proteomes" id="UP000002066"/>
    </source>
</evidence>
<evidence type="ECO:0008006" key="5">
    <source>
        <dbReference type="Google" id="ProtNLM"/>
    </source>
</evidence>
<dbReference type="InterPro" id="IPR037049">
    <property type="entry name" value="DUF1214_C_sf"/>
</dbReference>
<dbReference type="Proteomes" id="UP000002066">
    <property type="component" value="Chromosome"/>
</dbReference>
<feature type="domain" description="DUF1254" evidence="2">
    <location>
        <begin position="50"/>
        <end position="179"/>
    </location>
</feature>
<evidence type="ECO:0000259" key="2">
    <source>
        <dbReference type="Pfam" id="PF06863"/>
    </source>
</evidence>
<proteinExistence type="predicted"/>
<dbReference type="PANTHER" id="PTHR36509">
    <property type="entry name" value="BLL3101 PROTEIN"/>
    <property type="match status" value="1"/>
</dbReference>
<dbReference type="Pfam" id="PF06863">
    <property type="entry name" value="DUF1254"/>
    <property type="match status" value="1"/>
</dbReference>
<dbReference type="OrthoDB" id="40820at2"/>
<dbReference type="PANTHER" id="PTHR36509:SF2">
    <property type="entry name" value="BLL3101 PROTEIN"/>
    <property type="match status" value="1"/>
</dbReference>
<dbReference type="InterPro" id="IPR037050">
    <property type="entry name" value="DUF1254_sf"/>
</dbReference>
<sequence length="461" mass="48748">MSPGRKGLEPDAVTALAADAYVYGSPLVRQLSAVQACLHEGSGMLAPAPFNDFAHADGPATPGTHVPYAPADLVDALAQLDLSGGPVRLHVPDTGGAYYVLQFVDAWGNAFAYLGPRATGTGEGDWLVVPPGWAGTVPGGLSGVIDAPTSVVSVVGRLACDGPEDLPRVRALQQELTLTHLGDRAHRTGLPATEPGVPGELRFFEELRVWMADFPPASADRAYQDRFQPLGLLEEGISPYVSAGPGLVRALGRGLALGRLRVEEAARRAGAAPGGPPGAWRTVPHLRDYNLDHFGVGTLRGPEWTIADREASYLVRAVAARRGRRLPHGYEAVYAHTACDSRGHPLDGLHPYVLRLSPPPPVRAFWSLTVYDSPGGHLVANARERYAIGDRTPGLVHGADGSLTLHLAAERPADPAAAANWLPVPPGRFRALMRLHLPDRAILDGSYVIPPVGPLGGRAEA</sequence>
<dbReference type="InterPro" id="IPR010679">
    <property type="entry name" value="DUF1254"/>
</dbReference>
<evidence type="ECO:0000259" key="1">
    <source>
        <dbReference type="Pfam" id="PF06742"/>
    </source>
</evidence>
<feature type="domain" description="DUF1214" evidence="1">
    <location>
        <begin position="331"/>
        <end position="439"/>
    </location>
</feature>
<gene>
    <name evidence="3" type="ordered locus">Sfla_4483</name>
</gene>
<reference evidence="3 4" key="1">
    <citation type="submission" date="2011-01" db="EMBL/GenBank/DDBJ databases">
        <title>Complete sequence of chromosome of Streptomyces flavogriseus ATCC 33331.</title>
        <authorList>
            <consortium name="US DOE Joint Genome Institute"/>
            <person name="Lucas S."/>
            <person name="Copeland A."/>
            <person name="Lapidus A."/>
            <person name="Cheng J.-F."/>
            <person name="Goodwin L."/>
            <person name="Pitluck S."/>
            <person name="Davenport K."/>
            <person name="Detter J.C."/>
            <person name="Han C."/>
            <person name="Tapia R."/>
            <person name="Land M."/>
            <person name="Hauser L."/>
            <person name="Kyrpides N."/>
            <person name="Ivanova N."/>
            <person name="Ovchinnikova G."/>
            <person name="Pagani I."/>
            <person name="Brumm P."/>
            <person name="Mead D."/>
            <person name="Woyke T."/>
        </authorList>
    </citation>
    <scope>NUCLEOTIDE SEQUENCE [LARGE SCALE GENOMIC DNA]</scope>
    <source>
        <strain evidence="4">ATCC 33331 / IAF-45CD</strain>
    </source>
</reference>
<dbReference type="KEGG" id="sfa:Sfla_4483"/>